<comment type="similarity">
    <text evidence="1 12">Belongs to the spermidine/spermine synthase family.</text>
</comment>
<feature type="binding site" evidence="12">
    <location>
        <position position="282"/>
    </location>
    <ligand>
        <name>S-methyl-5'-thioadenosine</name>
        <dbReference type="ChEBI" id="CHEBI:17509"/>
    </ligand>
</feature>
<comment type="PTM">
    <text evidence="13">Is synthesized initially as an inactive proenzyme. Formation of the active enzyme involves a self-maturation process in which the active site pyruvoyl group is generated from an internal serine residue via an autocatalytic post-translational modification. Two non-identical subunits are generated from the proenzyme in this reaction, and the pyruvate is formed at the N-terminus of the alpha chain, which is derived from the carboxyl end of the proenzyme. The post-translation cleavage follows an unusual pathway, termed non-hydrolytic serinolysis, in which the side chain hydroxyl group of the serine supplies its oxygen atom to form the C-terminus of the beta chain, while the remainder of the serine residue undergoes an oxidative deamination to produce ammonia and the pyruvoyl group blocking the N-terminus of the alpha chain.</text>
</comment>
<dbReference type="Pfam" id="PF02675">
    <property type="entry name" value="AdoMet_dc"/>
    <property type="match status" value="1"/>
</dbReference>
<evidence type="ECO:0000256" key="9">
    <source>
        <dbReference type="ARBA" id="ARBA00023239"/>
    </source>
</evidence>
<keyword evidence="11 13" id="KW-0670">Pyruvate</keyword>
<comment type="similarity">
    <text evidence="13">Belongs to the prokaryotic AdoMetDC family. Type 1 subfamily.</text>
</comment>
<keyword evidence="9 13" id="KW-0456">Lyase</keyword>
<gene>
    <name evidence="13" type="primary">speH</name>
    <name evidence="12" type="synonym">speE</name>
    <name evidence="16" type="ORF">GCM10023321_59910</name>
</gene>
<comment type="pathway">
    <text evidence="12">Amine and polyamine biosynthesis; spermidine biosynthesis; spermidine from putrescine: step 1/1.</text>
</comment>
<dbReference type="InterPro" id="IPR017716">
    <property type="entry name" value="S-AdoMet_deCOase_pro-enz"/>
</dbReference>
<comment type="function">
    <text evidence="12">Catalyzes the irreversible transfer of a propylamine group from the amino donor S-adenosylmethioninamine (decarboxy-AdoMet) to putrescine (1,4-diaminobutane) to yield spermidine.</text>
</comment>
<comment type="catalytic activity">
    <reaction evidence="13">
        <text>S-adenosyl-L-methionine + H(+) = S-adenosyl 3-(methylsulfanyl)propylamine + CO2</text>
        <dbReference type="Rhea" id="RHEA:15981"/>
        <dbReference type="ChEBI" id="CHEBI:15378"/>
        <dbReference type="ChEBI" id="CHEBI:16526"/>
        <dbReference type="ChEBI" id="CHEBI:57443"/>
        <dbReference type="ChEBI" id="CHEBI:59789"/>
        <dbReference type="EC" id="4.1.1.50"/>
    </reaction>
</comment>
<dbReference type="HAMAP" id="MF_00464">
    <property type="entry name" value="AdoMetDC_1"/>
    <property type="match status" value="1"/>
</dbReference>
<dbReference type="HAMAP" id="MF_00198">
    <property type="entry name" value="Spermidine_synth"/>
    <property type="match status" value="1"/>
</dbReference>
<keyword evidence="6 13" id="KW-0745">Spermidine biosynthesis</keyword>
<dbReference type="SUPFAM" id="SSF56276">
    <property type="entry name" value="S-adenosylmethionine decarboxylase"/>
    <property type="match status" value="1"/>
</dbReference>
<comment type="subunit">
    <text evidence="12">Homodimer or homotetramer.</text>
</comment>
<feature type="chain" id="PRO_5044919526" description="S-adenosylmethionine decarboxylase beta chain" evidence="13">
    <location>
        <begin position="1"/>
        <end position="62"/>
    </location>
</feature>
<evidence type="ECO:0000256" key="11">
    <source>
        <dbReference type="ARBA" id="ARBA00023317"/>
    </source>
</evidence>
<dbReference type="EC" id="4.1.1.50" evidence="13"/>
<evidence type="ECO:0000256" key="14">
    <source>
        <dbReference type="PROSITE-ProRule" id="PRU00354"/>
    </source>
</evidence>
<keyword evidence="2 12" id="KW-0808">Transferase</keyword>
<organism evidence="16 17">
    <name type="scientific">Pseudonocardia eucalypti</name>
    <dbReference type="NCBI Taxonomy" id="648755"/>
    <lineage>
        <taxon>Bacteria</taxon>
        <taxon>Bacillati</taxon>
        <taxon>Actinomycetota</taxon>
        <taxon>Actinomycetes</taxon>
        <taxon>Pseudonocardiales</taxon>
        <taxon>Pseudonocardiaceae</taxon>
        <taxon>Pseudonocardia</taxon>
    </lineage>
</organism>
<accession>A0ABP9QTT6</accession>
<evidence type="ECO:0000256" key="3">
    <source>
        <dbReference type="ARBA" id="ARBA00022691"/>
    </source>
</evidence>
<dbReference type="InterPro" id="IPR029063">
    <property type="entry name" value="SAM-dependent_MTases_sf"/>
</dbReference>
<evidence type="ECO:0000256" key="1">
    <source>
        <dbReference type="ARBA" id="ARBA00007867"/>
    </source>
</evidence>
<comment type="caution">
    <text evidence="16">The sequence shown here is derived from an EMBL/GenBank/DDBJ whole genome shotgun (WGS) entry which is preliminary data.</text>
</comment>
<dbReference type="InterPro" id="IPR003826">
    <property type="entry name" value="AdoMetDC_fam_prok"/>
</dbReference>
<keyword evidence="17" id="KW-1185">Reference proteome</keyword>
<comment type="subunit">
    <text evidence="13">Heterotetramer of two alpha and two beta chains arranged as a dimer of alpha/beta heterodimers.</text>
</comment>
<dbReference type="Pfam" id="PF01564">
    <property type="entry name" value="Spermine_synth"/>
    <property type="match status" value="1"/>
</dbReference>
<evidence type="ECO:0000313" key="16">
    <source>
        <dbReference type="EMBL" id="GAA5167331.1"/>
    </source>
</evidence>
<dbReference type="CDD" id="cd02440">
    <property type="entry name" value="AdoMet_MTases"/>
    <property type="match status" value="1"/>
</dbReference>
<comment type="function">
    <text evidence="13">Catalyzes the decarboxylation of S-adenosylmethionine to S-adenosylmethioninamine (dcAdoMet), the propylamine donor required for the synthesis of the polyamines spermine and spermidine from the diamine putrescine.</text>
</comment>
<evidence type="ECO:0000256" key="10">
    <source>
        <dbReference type="ARBA" id="ARBA00023270"/>
    </source>
</evidence>
<keyword evidence="5 13" id="KW-0068">Autocatalytic cleavage</keyword>
<comment type="pathway">
    <text evidence="13">Amine and polyamine biosynthesis; S-adenosylmethioninamine biosynthesis; S-adenosylmethioninamine from S-adenosyl-L-methionine: step 1/1.</text>
</comment>
<dbReference type="PANTHER" id="PTHR33866:SF2">
    <property type="entry name" value="S-ADENOSYLMETHIONINE DECARBOXYLASE PROENZYME"/>
    <property type="match status" value="1"/>
</dbReference>
<keyword evidence="7 13" id="KW-0620">Polyamine biosynthesis</keyword>
<dbReference type="Proteomes" id="UP001428817">
    <property type="component" value="Unassembled WGS sequence"/>
</dbReference>
<dbReference type="InterPro" id="IPR001045">
    <property type="entry name" value="Spermi_synthase"/>
</dbReference>
<keyword evidence="10 13" id="KW-0704">Schiff base</keyword>
<evidence type="ECO:0000256" key="8">
    <source>
        <dbReference type="ARBA" id="ARBA00023145"/>
    </source>
</evidence>
<proteinExistence type="inferred from homology"/>
<feature type="active site" description="Proton donor; for catalytic activity" evidence="13">
    <location>
        <position position="83"/>
    </location>
</feature>
<feature type="active site" description="Proton acceptor" evidence="12 14">
    <location>
        <position position="273"/>
    </location>
</feature>
<keyword evidence="4 13" id="KW-0210">Decarboxylase</keyword>
<evidence type="ECO:0000256" key="2">
    <source>
        <dbReference type="ARBA" id="ARBA00022679"/>
    </source>
</evidence>
<comment type="catalytic activity">
    <reaction evidence="12">
        <text>S-adenosyl 3-(methylsulfanyl)propylamine + putrescine = S-methyl-5'-thioadenosine + spermidine + H(+)</text>
        <dbReference type="Rhea" id="RHEA:12721"/>
        <dbReference type="ChEBI" id="CHEBI:15378"/>
        <dbReference type="ChEBI" id="CHEBI:17509"/>
        <dbReference type="ChEBI" id="CHEBI:57443"/>
        <dbReference type="ChEBI" id="CHEBI:57834"/>
        <dbReference type="ChEBI" id="CHEBI:326268"/>
        <dbReference type="EC" id="2.5.1.16"/>
    </reaction>
</comment>
<dbReference type="PANTHER" id="PTHR33866">
    <property type="entry name" value="S-ADENOSYLMETHIONINE DECARBOXYLASE PROENZYME"/>
    <property type="match status" value="1"/>
</dbReference>
<feature type="site" description="Cleavage (non-hydrolytic); by autolysis" evidence="13">
    <location>
        <begin position="62"/>
        <end position="63"/>
    </location>
</feature>
<dbReference type="NCBIfam" id="TIGR03330">
    <property type="entry name" value="SAM_DCase_Bsu"/>
    <property type="match status" value="1"/>
</dbReference>
<dbReference type="InterPro" id="IPR030374">
    <property type="entry name" value="PABS"/>
</dbReference>
<comment type="caution">
    <text evidence="12">Lacks conserved residue(s) required for the propagation of feature annotation.</text>
</comment>
<feature type="modified residue" description="Pyruvic acid (Ser); by autocatalysis" evidence="13">
    <location>
        <position position="63"/>
    </location>
</feature>
<feature type="domain" description="PABS" evidence="15">
    <location>
        <begin position="109"/>
        <end position="361"/>
    </location>
</feature>
<dbReference type="RefSeq" id="WP_185059849.1">
    <property type="nucleotide sequence ID" value="NZ_BAABJP010000037.1"/>
</dbReference>
<dbReference type="Gene3D" id="3.40.50.150">
    <property type="entry name" value="Vaccinia Virus protein VP39"/>
    <property type="match status" value="1"/>
</dbReference>
<feature type="binding site" evidence="12">
    <location>
        <begin position="255"/>
        <end position="256"/>
    </location>
    <ligand>
        <name>S-methyl-5'-thioadenosine</name>
        <dbReference type="ChEBI" id="CHEBI:17509"/>
    </ligand>
</feature>
<comment type="cofactor">
    <cofactor evidence="13">
        <name>pyruvate</name>
        <dbReference type="ChEBI" id="CHEBI:15361"/>
    </cofactor>
    <text evidence="13">Binds 1 pyruvoyl group covalently per subunit.</text>
</comment>
<feature type="chain" id="PRO_5044919527" description="S-adenosylmethionine decarboxylase alpha chain" evidence="13">
    <location>
        <begin position="63"/>
        <end position="397"/>
    </location>
</feature>
<name>A0ABP9QTT6_9PSEU</name>
<evidence type="ECO:0000259" key="15">
    <source>
        <dbReference type="PROSITE" id="PS51006"/>
    </source>
</evidence>
<feature type="binding site" evidence="12">
    <location>
        <position position="144"/>
    </location>
    <ligand>
        <name>S-methyl-5'-thioadenosine</name>
        <dbReference type="ChEBI" id="CHEBI:17509"/>
    </ligand>
</feature>
<evidence type="ECO:0000256" key="7">
    <source>
        <dbReference type="ARBA" id="ARBA00023115"/>
    </source>
</evidence>
<dbReference type="SUPFAM" id="SSF53335">
    <property type="entry name" value="S-adenosyl-L-methionine-dependent methyltransferases"/>
    <property type="match status" value="1"/>
</dbReference>
<evidence type="ECO:0000256" key="4">
    <source>
        <dbReference type="ARBA" id="ARBA00022793"/>
    </source>
</evidence>
<feature type="active site" description="Schiff-base intermediate with substrate; via pyruvic acid" evidence="13">
    <location>
        <position position="63"/>
    </location>
</feature>
<evidence type="ECO:0000256" key="5">
    <source>
        <dbReference type="ARBA" id="ARBA00022813"/>
    </source>
</evidence>
<dbReference type="InterPro" id="IPR016067">
    <property type="entry name" value="S-AdoMet_deCO2ase_core"/>
</dbReference>
<dbReference type="EMBL" id="BAABJP010000037">
    <property type="protein sequence ID" value="GAA5167331.1"/>
    <property type="molecule type" value="Genomic_DNA"/>
</dbReference>
<reference evidence="17" key="1">
    <citation type="journal article" date="2019" name="Int. J. Syst. Evol. Microbiol.">
        <title>The Global Catalogue of Microorganisms (GCM) 10K type strain sequencing project: providing services to taxonomists for standard genome sequencing and annotation.</title>
        <authorList>
            <consortium name="The Broad Institute Genomics Platform"/>
            <consortium name="The Broad Institute Genome Sequencing Center for Infectious Disease"/>
            <person name="Wu L."/>
            <person name="Ma J."/>
        </authorList>
    </citation>
    <scope>NUCLEOTIDE SEQUENCE [LARGE SCALE GENOMIC DNA]</scope>
    <source>
        <strain evidence="17">JCM 18303</strain>
    </source>
</reference>
<feature type="binding site" evidence="12">
    <location>
        <position position="198"/>
    </location>
    <ligand>
        <name>spermidine</name>
        <dbReference type="ChEBI" id="CHEBI:57834"/>
    </ligand>
</feature>
<keyword evidence="8 13" id="KW-0865">Zymogen</keyword>
<evidence type="ECO:0000256" key="13">
    <source>
        <dbReference type="HAMAP-Rule" id="MF_00464"/>
    </source>
</evidence>
<feature type="binding site" evidence="12">
    <location>
        <position position="217"/>
    </location>
    <ligand>
        <name>S-methyl-5'-thioadenosine</name>
        <dbReference type="ChEBI" id="CHEBI:17509"/>
    </ligand>
</feature>
<dbReference type="PROSITE" id="PS51006">
    <property type="entry name" value="PABS_2"/>
    <property type="match status" value="1"/>
</dbReference>
<evidence type="ECO:0000256" key="12">
    <source>
        <dbReference type="HAMAP-Rule" id="MF_00198"/>
    </source>
</evidence>
<sequence length="397" mass="42976">MKFAGRHVLAELHGVPAETLNDQPALRAALRDALTGAGATVLQLVAHQFSPRGLTLLAMLAESHASVHTWPDAGAAFVDVFTCGDAADPDRAVTLLAEALGARRVHRQSVPRGETGQVEEPMGAGLHRVWQVSEVLWSGHTGFQDVLIGRTAHGVTLFCDDERQSAEASQLVYHEALLVPALLLAPQVDQVLVIGSSEGVVSQLAVAAGARRVDHVDIDAECVRACARRLPYGYTPEALAAAERGDGPVHVHYADGWAYLAETDRRYDVVVVDLPDERPEDPAAQHNRLYGVDFLRRASSVLTDGGVLAGQAGCATLWRSETLLRSVERFGEVFATVLHYGSDEHEWSFLAGTHRAVEDPVRTVTARLPELPYRPVTLDADALRRGAVLPHATRRPR</sequence>
<keyword evidence="3 13" id="KW-0949">S-adenosyl-L-methionine</keyword>
<evidence type="ECO:0000313" key="17">
    <source>
        <dbReference type="Proteomes" id="UP001428817"/>
    </source>
</evidence>
<dbReference type="Gene3D" id="3.60.90.10">
    <property type="entry name" value="S-adenosylmethionine decarboxylase"/>
    <property type="match status" value="1"/>
</dbReference>
<feature type="active site" description="Proton acceptor; for processing activity" evidence="13">
    <location>
        <position position="68"/>
    </location>
</feature>
<evidence type="ECO:0000256" key="6">
    <source>
        <dbReference type="ARBA" id="ARBA00023066"/>
    </source>
</evidence>
<protein>
    <recommendedName>
        <fullName evidence="13">S-adenosylmethionine decarboxylase proenzyme</fullName>
        <shortName evidence="13">AdoMetDC</shortName>
        <shortName evidence="13">SAMDC</shortName>
        <ecNumber evidence="13">4.1.1.50</ecNumber>
    </recommendedName>
    <component>
        <recommendedName>
            <fullName evidence="13">S-adenosylmethionine decarboxylase beta chain</fullName>
        </recommendedName>
    </component>
    <component>
        <recommendedName>
            <fullName evidence="13">S-adenosylmethionine decarboxylase alpha chain</fullName>
        </recommendedName>
    </component>
</protein>
<feature type="binding site" evidence="12">
    <location>
        <position position="174"/>
    </location>
    <ligand>
        <name>spermidine</name>
        <dbReference type="ChEBI" id="CHEBI:57834"/>
    </ligand>
</feature>